<proteinExistence type="predicted"/>
<reference evidence="3 4" key="2">
    <citation type="journal article" date="2017" name="Front. Plant Sci.">
        <title>Gene Classification and Mining of Molecular Markers Useful in Red Clover (Trifolium pratense) Breeding.</title>
        <authorList>
            <person name="Istvanek J."/>
            <person name="Dluhosova J."/>
            <person name="Dluhos P."/>
            <person name="Patkova L."/>
            <person name="Nedelnik J."/>
            <person name="Repkova J."/>
        </authorList>
    </citation>
    <scope>NUCLEOTIDE SEQUENCE [LARGE SCALE GENOMIC DNA]</scope>
    <source>
        <strain evidence="4">cv. Tatra</strain>
        <tissue evidence="3">Young leaves</tissue>
    </source>
</reference>
<evidence type="ECO:0000313" key="2">
    <source>
        <dbReference type="EMBL" id="PNX78321.1"/>
    </source>
</evidence>
<accession>A0A2K3NK16</accession>
<dbReference type="EMBL" id="ASHM01022566">
    <property type="protein sequence ID" value="PNY03388.1"/>
    <property type="molecule type" value="Genomic_DNA"/>
</dbReference>
<sequence length="44" mass="4833">EREDYSAAVVFGGGGLRVGRRRGRLPEALREDEAEMGDSRTLTP</sequence>
<feature type="region of interest" description="Disordered" evidence="1">
    <location>
        <begin position="22"/>
        <end position="44"/>
    </location>
</feature>
<name>A0A2K3NK16_TRIPR</name>
<feature type="non-terminal residue" evidence="3">
    <location>
        <position position="1"/>
    </location>
</feature>
<dbReference type="AlphaFoldDB" id="A0A2K3NK16"/>
<evidence type="ECO:0000313" key="3">
    <source>
        <dbReference type="EMBL" id="PNY03388.1"/>
    </source>
</evidence>
<protein>
    <submittedName>
        <fullName evidence="3">Uncharacterized protein</fullName>
    </submittedName>
</protein>
<reference evidence="3 4" key="1">
    <citation type="journal article" date="2014" name="Am. J. Bot.">
        <title>Genome assembly and annotation for red clover (Trifolium pratense; Fabaceae).</title>
        <authorList>
            <person name="Istvanek J."/>
            <person name="Jaros M."/>
            <person name="Krenek A."/>
            <person name="Repkova J."/>
        </authorList>
    </citation>
    <scope>NUCLEOTIDE SEQUENCE [LARGE SCALE GENOMIC DNA]</scope>
    <source>
        <strain evidence="4">cv. Tatra</strain>
        <tissue evidence="3">Young leaves</tissue>
    </source>
</reference>
<organism evidence="3 4">
    <name type="scientific">Trifolium pratense</name>
    <name type="common">Red clover</name>
    <dbReference type="NCBI Taxonomy" id="57577"/>
    <lineage>
        <taxon>Eukaryota</taxon>
        <taxon>Viridiplantae</taxon>
        <taxon>Streptophyta</taxon>
        <taxon>Embryophyta</taxon>
        <taxon>Tracheophyta</taxon>
        <taxon>Spermatophyta</taxon>
        <taxon>Magnoliopsida</taxon>
        <taxon>eudicotyledons</taxon>
        <taxon>Gunneridae</taxon>
        <taxon>Pentapetalae</taxon>
        <taxon>rosids</taxon>
        <taxon>fabids</taxon>
        <taxon>Fabales</taxon>
        <taxon>Fabaceae</taxon>
        <taxon>Papilionoideae</taxon>
        <taxon>50 kb inversion clade</taxon>
        <taxon>NPAAA clade</taxon>
        <taxon>Hologalegina</taxon>
        <taxon>IRL clade</taxon>
        <taxon>Trifolieae</taxon>
        <taxon>Trifolium</taxon>
    </lineage>
</organism>
<dbReference type="EMBL" id="ASHM01033899">
    <property type="protein sequence ID" value="PNX78321.1"/>
    <property type="molecule type" value="Genomic_DNA"/>
</dbReference>
<dbReference type="Proteomes" id="UP000236291">
    <property type="component" value="Unassembled WGS sequence"/>
</dbReference>
<comment type="caution">
    <text evidence="3">The sequence shown here is derived from an EMBL/GenBank/DDBJ whole genome shotgun (WGS) entry which is preliminary data.</text>
</comment>
<evidence type="ECO:0000256" key="1">
    <source>
        <dbReference type="SAM" id="MobiDB-lite"/>
    </source>
</evidence>
<gene>
    <name evidence="3" type="ORF">L195_g026715</name>
    <name evidence="2" type="ORF">L195_g034298</name>
</gene>
<evidence type="ECO:0000313" key="4">
    <source>
        <dbReference type="Proteomes" id="UP000236291"/>
    </source>
</evidence>